<protein>
    <submittedName>
        <fullName evidence="2">TIGR04219 family outer membrane beta-barrel protein</fullName>
    </submittedName>
</protein>
<feature type="chain" id="PRO_5046703787" evidence="1">
    <location>
        <begin position="21"/>
        <end position="254"/>
    </location>
</feature>
<keyword evidence="3" id="KW-1185">Reference proteome</keyword>
<dbReference type="Proteomes" id="UP001142810">
    <property type="component" value="Unassembled WGS sequence"/>
</dbReference>
<keyword evidence="1" id="KW-0732">Signal</keyword>
<evidence type="ECO:0000313" key="2">
    <source>
        <dbReference type="EMBL" id="MCW8109622.1"/>
    </source>
</evidence>
<comment type="caution">
    <text evidence="2">The sequence shown here is derived from an EMBL/GenBank/DDBJ whole genome shotgun (WGS) entry which is preliminary data.</text>
</comment>
<sequence length="254" mass="27528">MKKALLTASLATLLSAPVMADTVAGLYVGGQGWQTDTSGSFADTNSLANFNFDDETNTAFYVAVEHPLPLIPNLKVNHTSLDSQGKTTLQSDFTFNGTTYLAETGVSTLSDITTTDFILYYELFDNDLVSFDVGLNGKYVDGMLTVSPIAAEEESAVEGSREFSGVVPMVYSRVQVGLPFTGLAAYAEGSYLSIDDHKLSDFQVAVTYAFIDSLAVDMTVQVGYRRVNIDIEDLDNVYADLEYDGAFAGLEIHF</sequence>
<feature type="signal peptide" evidence="1">
    <location>
        <begin position="1"/>
        <end position="20"/>
    </location>
</feature>
<evidence type="ECO:0000256" key="1">
    <source>
        <dbReference type="SAM" id="SignalP"/>
    </source>
</evidence>
<accession>A0ABT3PA23</accession>
<organism evidence="2 3">
    <name type="scientific">Alteromonas aquimaris</name>
    <dbReference type="NCBI Taxonomy" id="2998417"/>
    <lineage>
        <taxon>Bacteria</taxon>
        <taxon>Pseudomonadati</taxon>
        <taxon>Pseudomonadota</taxon>
        <taxon>Gammaproteobacteria</taxon>
        <taxon>Alteromonadales</taxon>
        <taxon>Alteromonadaceae</taxon>
        <taxon>Alteromonas/Salinimonas group</taxon>
        <taxon>Alteromonas</taxon>
    </lineage>
</organism>
<gene>
    <name evidence="2" type="ORF">OPS25_14020</name>
</gene>
<reference evidence="2" key="1">
    <citation type="submission" date="2022-11" db="EMBL/GenBank/DDBJ databases">
        <title>Alteromonas sp. nov., isolated from sea water of the Qingdao.</title>
        <authorList>
            <person name="Wang Q."/>
        </authorList>
    </citation>
    <scope>NUCLEOTIDE SEQUENCE</scope>
    <source>
        <strain evidence="2">ASW11-7</strain>
    </source>
</reference>
<evidence type="ECO:0000313" key="3">
    <source>
        <dbReference type="Proteomes" id="UP001142810"/>
    </source>
</evidence>
<proteinExistence type="predicted"/>
<dbReference type="EMBL" id="JAPFRD010000012">
    <property type="protein sequence ID" value="MCW8109622.1"/>
    <property type="molecule type" value="Genomic_DNA"/>
</dbReference>
<dbReference type="InterPro" id="IPR026387">
    <property type="entry name" value="OMP_w_GlyGly"/>
</dbReference>
<dbReference type="NCBIfam" id="TIGR04219">
    <property type="entry name" value="OMP_w_GlyGly"/>
    <property type="match status" value="1"/>
</dbReference>
<dbReference type="RefSeq" id="WP_265618458.1">
    <property type="nucleotide sequence ID" value="NZ_JAPFRD010000012.1"/>
</dbReference>
<name>A0ABT3PA23_9ALTE</name>